<evidence type="ECO:0000313" key="1">
    <source>
        <dbReference type="EMBL" id="MBX58746.1"/>
    </source>
</evidence>
<dbReference type="AlphaFoldDB" id="A0A2P2PVI5"/>
<reference evidence="1" key="1">
    <citation type="submission" date="2018-02" db="EMBL/GenBank/DDBJ databases">
        <title>Rhizophora mucronata_Transcriptome.</title>
        <authorList>
            <person name="Meera S.P."/>
            <person name="Sreeshan A."/>
            <person name="Augustine A."/>
        </authorList>
    </citation>
    <scope>NUCLEOTIDE SEQUENCE</scope>
    <source>
        <tissue evidence="1">Leaf</tissue>
    </source>
</reference>
<organism evidence="1">
    <name type="scientific">Rhizophora mucronata</name>
    <name type="common">Asiatic mangrove</name>
    <dbReference type="NCBI Taxonomy" id="61149"/>
    <lineage>
        <taxon>Eukaryota</taxon>
        <taxon>Viridiplantae</taxon>
        <taxon>Streptophyta</taxon>
        <taxon>Embryophyta</taxon>
        <taxon>Tracheophyta</taxon>
        <taxon>Spermatophyta</taxon>
        <taxon>Magnoliopsida</taxon>
        <taxon>eudicotyledons</taxon>
        <taxon>Gunneridae</taxon>
        <taxon>Pentapetalae</taxon>
        <taxon>rosids</taxon>
        <taxon>fabids</taxon>
        <taxon>Malpighiales</taxon>
        <taxon>Rhizophoraceae</taxon>
        <taxon>Rhizophora</taxon>
    </lineage>
</organism>
<sequence>MAFLNVPQGHWQIWQQMKKVAWKSWWHVESKPW</sequence>
<name>A0A2P2PVI5_RHIMU</name>
<protein>
    <submittedName>
        <fullName evidence="1">Uncharacterized protein</fullName>
    </submittedName>
</protein>
<dbReference type="EMBL" id="GGEC01078262">
    <property type="protein sequence ID" value="MBX58746.1"/>
    <property type="molecule type" value="Transcribed_RNA"/>
</dbReference>
<accession>A0A2P2PVI5</accession>
<proteinExistence type="predicted"/>